<accession>A0AAV4A6W9</accession>
<dbReference type="InterPro" id="IPR006461">
    <property type="entry name" value="PLAC_motif_containing"/>
</dbReference>
<gene>
    <name evidence="2" type="ORF">PoB_003051600</name>
</gene>
<sequence>MQDNPPQYDEKGYTPPPQGGYGYGQVVQSQPVGGTTVIVQQPIIQGKRSWNTGVFDCFDDCGICLCATFCGPCFLCKLSTDMDEAWCVACCVPAPVLVLRTKWRAQNNIEGSVCDDCLLTHFCGSCAACQLAREVKIAKENINYQMR</sequence>
<reference evidence="2 3" key="1">
    <citation type="journal article" date="2021" name="Elife">
        <title>Chloroplast acquisition without the gene transfer in kleptoplastic sea slugs, Plakobranchus ocellatus.</title>
        <authorList>
            <person name="Maeda T."/>
            <person name="Takahashi S."/>
            <person name="Yoshida T."/>
            <person name="Shimamura S."/>
            <person name="Takaki Y."/>
            <person name="Nagai Y."/>
            <person name="Toyoda A."/>
            <person name="Suzuki Y."/>
            <person name="Arimoto A."/>
            <person name="Ishii H."/>
            <person name="Satoh N."/>
            <person name="Nishiyama T."/>
            <person name="Hasebe M."/>
            <person name="Maruyama T."/>
            <person name="Minagawa J."/>
            <person name="Obokata J."/>
            <person name="Shigenobu S."/>
        </authorList>
    </citation>
    <scope>NUCLEOTIDE SEQUENCE [LARGE SCALE GENOMIC DNA]</scope>
</reference>
<protein>
    <submittedName>
        <fullName evidence="2">Placenta-specific gene 8 protein</fullName>
    </submittedName>
</protein>
<dbReference type="EMBL" id="BLXT01003734">
    <property type="protein sequence ID" value="GFO04011.1"/>
    <property type="molecule type" value="Genomic_DNA"/>
</dbReference>
<dbReference type="NCBIfam" id="TIGR01571">
    <property type="entry name" value="A_thal_Cys_rich"/>
    <property type="match status" value="1"/>
</dbReference>
<comment type="caution">
    <text evidence="2">The sequence shown here is derived from an EMBL/GenBank/DDBJ whole genome shotgun (WGS) entry which is preliminary data.</text>
</comment>
<evidence type="ECO:0000313" key="3">
    <source>
        <dbReference type="Proteomes" id="UP000735302"/>
    </source>
</evidence>
<dbReference type="PANTHER" id="PTHR15907">
    <property type="entry name" value="DUF614 FAMILY PROTEIN-RELATED"/>
    <property type="match status" value="1"/>
</dbReference>
<comment type="similarity">
    <text evidence="1">Belongs to the cornifelin family.</text>
</comment>
<dbReference type="Pfam" id="PF04749">
    <property type="entry name" value="PLAC8"/>
    <property type="match status" value="1"/>
</dbReference>
<organism evidence="2 3">
    <name type="scientific">Plakobranchus ocellatus</name>
    <dbReference type="NCBI Taxonomy" id="259542"/>
    <lineage>
        <taxon>Eukaryota</taxon>
        <taxon>Metazoa</taxon>
        <taxon>Spiralia</taxon>
        <taxon>Lophotrochozoa</taxon>
        <taxon>Mollusca</taxon>
        <taxon>Gastropoda</taxon>
        <taxon>Heterobranchia</taxon>
        <taxon>Euthyneura</taxon>
        <taxon>Panpulmonata</taxon>
        <taxon>Sacoglossa</taxon>
        <taxon>Placobranchoidea</taxon>
        <taxon>Plakobranchidae</taxon>
        <taxon>Plakobranchus</taxon>
    </lineage>
</organism>
<evidence type="ECO:0000313" key="2">
    <source>
        <dbReference type="EMBL" id="GFO04011.1"/>
    </source>
</evidence>
<proteinExistence type="inferred from homology"/>
<dbReference type="Proteomes" id="UP000735302">
    <property type="component" value="Unassembled WGS sequence"/>
</dbReference>
<dbReference type="AlphaFoldDB" id="A0AAV4A6W9"/>
<keyword evidence="3" id="KW-1185">Reference proteome</keyword>
<name>A0AAV4A6W9_9GAST</name>
<evidence type="ECO:0000256" key="1">
    <source>
        <dbReference type="ARBA" id="ARBA00009024"/>
    </source>
</evidence>